<keyword evidence="1" id="KW-0732">Signal</keyword>
<name>A0A4R3MS83_9FIRM</name>
<accession>A0A4R3MS83</accession>
<dbReference type="OrthoDB" id="9812239at2"/>
<dbReference type="RefSeq" id="WP_132250571.1">
    <property type="nucleotide sequence ID" value="NZ_SMAL01000002.1"/>
</dbReference>
<dbReference type="AlphaFoldDB" id="A0A4R3MS83"/>
<dbReference type="PROSITE" id="PS51257">
    <property type="entry name" value="PROKAR_LIPOPROTEIN"/>
    <property type="match status" value="1"/>
</dbReference>
<evidence type="ECO:0008006" key="4">
    <source>
        <dbReference type="Google" id="ProtNLM"/>
    </source>
</evidence>
<gene>
    <name evidence="2" type="ORF">EDC18_102305</name>
</gene>
<sequence length="212" mass="24273">MKKLLVIILVIILTGCTSSNLTENAYVEIGETIAQLLNKHNGNEMININNTINDQLSSEDIVHISSNNEVVDNLVDNYINETNIKIDYLGMNKLERLKEQTEYDIYLYLDAFNDMYLISIELNIQNLQQHSILINEYFRSSSVKLLIDNNYLYTPMQTLLHSDFTSSQKVLDGNDEVNGFVVFHVPKEVIDGSGNIQLLLTDDENVKYFDVN</sequence>
<dbReference type="Proteomes" id="UP000294902">
    <property type="component" value="Unassembled WGS sequence"/>
</dbReference>
<evidence type="ECO:0000313" key="2">
    <source>
        <dbReference type="EMBL" id="TCT16288.1"/>
    </source>
</evidence>
<organism evidence="2 3">
    <name type="scientific">Natranaerovirga pectinivora</name>
    <dbReference type="NCBI Taxonomy" id="682400"/>
    <lineage>
        <taxon>Bacteria</taxon>
        <taxon>Bacillati</taxon>
        <taxon>Bacillota</taxon>
        <taxon>Clostridia</taxon>
        <taxon>Lachnospirales</taxon>
        <taxon>Natranaerovirgaceae</taxon>
        <taxon>Natranaerovirga</taxon>
    </lineage>
</organism>
<keyword evidence="3" id="KW-1185">Reference proteome</keyword>
<evidence type="ECO:0000256" key="1">
    <source>
        <dbReference type="SAM" id="SignalP"/>
    </source>
</evidence>
<feature type="chain" id="PRO_5038874257" description="DUF4352 domain-containing protein" evidence="1">
    <location>
        <begin position="22"/>
        <end position="212"/>
    </location>
</feature>
<evidence type="ECO:0000313" key="3">
    <source>
        <dbReference type="Proteomes" id="UP000294902"/>
    </source>
</evidence>
<dbReference type="EMBL" id="SMAL01000002">
    <property type="protein sequence ID" value="TCT16288.1"/>
    <property type="molecule type" value="Genomic_DNA"/>
</dbReference>
<comment type="caution">
    <text evidence="2">The sequence shown here is derived from an EMBL/GenBank/DDBJ whole genome shotgun (WGS) entry which is preliminary data.</text>
</comment>
<feature type="signal peptide" evidence="1">
    <location>
        <begin position="1"/>
        <end position="21"/>
    </location>
</feature>
<proteinExistence type="predicted"/>
<protein>
    <recommendedName>
        <fullName evidence="4">DUF4352 domain-containing protein</fullName>
    </recommendedName>
</protein>
<reference evidence="2 3" key="1">
    <citation type="submission" date="2019-03" db="EMBL/GenBank/DDBJ databases">
        <title>Genomic Encyclopedia of Type Strains, Phase IV (KMG-IV): sequencing the most valuable type-strain genomes for metagenomic binning, comparative biology and taxonomic classification.</title>
        <authorList>
            <person name="Goeker M."/>
        </authorList>
    </citation>
    <scope>NUCLEOTIDE SEQUENCE [LARGE SCALE GENOMIC DNA]</scope>
    <source>
        <strain evidence="2 3">DSM 24629</strain>
    </source>
</reference>